<dbReference type="OrthoDB" id="9806656at2"/>
<dbReference type="InterPro" id="IPR000257">
    <property type="entry name" value="Uroporphyrinogen_deCOase"/>
</dbReference>
<evidence type="ECO:0000256" key="9">
    <source>
        <dbReference type="RuleBase" id="RU000554"/>
    </source>
</evidence>
<dbReference type="GO" id="GO:0006782">
    <property type="term" value="P:protoporphyrinogen IX biosynthetic process"/>
    <property type="evidence" value="ECO:0007669"/>
    <property type="project" value="UniProtKB-UniRule"/>
</dbReference>
<evidence type="ECO:0000256" key="2">
    <source>
        <dbReference type="ARBA" id="ARBA00009935"/>
    </source>
</evidence>
<comment type="function">
    <text evidence="8">Catalyzes the decarboxylation of four acetate groups of uroporphyrinogen-III to yield coproporphyrinogen-III.</text>
</comment>
<dbReference type="PANTHER" id="PTHR21091">
    <property type="entry name" value="METHYLTETRAHYDROFOLATE:HOMOCYSTEINE METHYLTRANSFERASE RELATED"/>
    <property type="match status" value="1"/>
</dbReference>
<dbReference type="GeneID" id="66536049"/>
<evidence type="ECO:0000259" key="12">
    <source>
        <dbReference type="PROSITE" id="PS00907"/>
    </source>
</evidence>
<evidence type="ECO:0000256" key="7">
    <source>
        <dbReference type="ARBA" id="ARBA00023244"/>
    </source>
</evidence>
<protein>
    <recommendedName>
        <fullName evidence="3 8">Uroporphyrinogen decarboxylase</fullName>
        <shortName evidence="8">UPD</shortName>
        <shortName evidence="8">URO-D</shortName>
        <ecNumber evidence="3 8">4.1.1.37</ecNumber>
    </recommendedName>
</protein>
<evidence type="ECO:0000313" key="14">
    <source>
        <dbReference type="Proteomes" id="UP000243591"/>
    </source>
</evidence>
<dbReference type="InterPro" id="IPR006361">
    <property type="entry name" value="Uroporphyrinogen_deCO2ase_HemE"/>
</dbReference>
<proteinExistence type="inferred from homology"/>
<keyword evidence="4 8" id="KW-0963">Cytoplasm</keyword>
<dbReference type="GO" id="GO:0004853">
    <property type="term" value="F:uroporphyrinogen decarboxylase activity"/>
    <property type="evidence" value="ECO:0007669"/>
    <property type="project" value="UniProtKB-UniRule"/>
</dbReference>
<organism evidence="13 14">
    <name type="scientific">Brochothrix thermosphacta</name>
    <name type="common">Microbacterium thermosphactum</name>
    <dbReference type="NCBI Taxonomy" id="2756"/>
    <lineage>
        <taxon>Bacteria</taxon>
        <taxon>Bacillati</taxon>
        <taxon>Bacillota</taxon>
        <taxon>Bacilli</taxon>
        <taxon>Bacillales</taxon>
        <taxon>Listeriaceae</taxon>
        <taxon>Brochothrix</taxon>
    </lineage>
</organism>
<comment type="catalytic activity">
    <reaction evidence="8 9">
        <text>uroporphyrinogen III + 4 H(+) = coproporphyrinogen III + 4 CO2</text>
        <dbReference type="Rhea" id="RHEA:19865"/>
        <dbReference type="ChEBI" id="CHEBI:15378"/>
        <dbReference type="ChEBI" id="CHEBI:16526"/>
        <dbReference type="ChEBI" id="CHEBI:57308"/>
        <dbReference type="ChEBI" id="CHEBI:57309"/>
        <dbReference type="EC" id="4.1.1.37"/>
    </reaction>
</comment>
<feature type="binding site" evidence="8">
    <location>
        <begin position="30"/>
        <end position="34"/>
    </location>
    <ligand>
        <name>substrate</name>
    </ligand>
</feature>
<dbReference type="PROSITE" id="PS00907">
    <property type="entry name" value="UROD_2"/>
    <property type="match status" value="1"/>
</dbReference>
<keyword evidence="6 8" id="KW-0456">Lyase</keyword>
<dbReference type="CDD" id="cd00717">
    <property type="entry name" value="URO-D"/>
    <property type="match status" value="1"/>
</dbReference>
<dbReference type="PANTHER" id="PTHR21091:SF169">
    <property type="entry name" value="UROPORPHYRINOGEN DECARBOXYLASE"/>
    <property type="match status" value="1"/>
</dbReference>
<keyword evidence="7 8" id="KW-0627">Porphyrin biosynthesis</keyword>
<dbReference type="NCBIfam" id="TIGR01464">
    <property type="entry name" value="hemE"/>
    <property type="match status" value="1"/>
</dbReference>
<comment type="subunit">
    <text evidence="8">Homodimer.</text>
</comment>
<dbReference type="PROSITE" id="PS00906">
    <property type="entry name" value="UROD_1"/>
    <property type="match status" value="1"/>
</dbReference>
<gene>
    <name evidence="8" type="primary">hemE</name>
    <name evidence="13" type="ORF">CNY62_12785</name>
</gene>
<feature type="binding site" evidence="8">
    <location>
        <position position="155"/>
    </location>
    <ligand>
        <name>substrate</name>
    </ligand>
</feature>
<reference evidence="13 14" key="1">
    <citation type="submission" date="2017-09" db="EMBL/GenBank/DDBJ databases">
        <title>Complete Genome Sequences of Two Strains of the Meat Spoilage Bacterium Brochothrix thermosphacta Isolated from Ground Chicken.</title>
        <authorList>
            <person name="Paoli G.C."/>
            <person name="Wijey C."/>
            <person name="Chen C.-Y."/>
            <person name="Nguyen L."/>
            <person name="Yan X."/>
            <person name="Irwin P.L."/>
        </authorList>
    </citation>
    <scope>NUCLEOTIDE SEQUENCE [LARGE SCALE GENOMIC DNA]</scope>
    <source>
        <strain evidence="13 14">BI</strain>
    </source>
</reference>
<evidence type="ECO:0000256" key="8">
    <source>
        <dbReference type="HAMAP-Rule" id="MF_00218"/>
    </source>
</evidence>
<dbReference type="InterPro" id="IPR038071">
    <property type="entry name" value="UROD/MetE-like_sf"/>
</dbReference>
<name>A0A1D2LR59_BROTH</name>
<dbReference type="AlphaFoldDB" id="A0A1D2LR59"/>
<accession>A0A1D2LR59</accession>
<feature type="domain" description="Uroporphyrinogen decarboxylase (URO-D)" evidence="11">
    <location>
        <begin position="25"/>
        <end position="34"/>
    </location>
</feature>
<evidence type="ECO:0000256" key="4">
    <source>
        <dbReference type="ARBA" id="ARBA00022490"/>
    </source>
</evidence>
<feature type="domain" description="Uroporphyrinogen decarboxylase (URO-D)" evidence="12">
    <location>
        <begin position="143"/>
        <end position="159"/>
    </location>
</feature>
<evidence type="ECO:0000256" key="1">
    <source>
        <dbReference type="ARBA" id="ARBA00004804"/>
    </source>
</evidence>
<evidence type="ECO:0000259" key="11">
    <source>
        <dbReference type="PROSITE" id="PS00906"/>
    </source>
</evidence>
<dbReference type="STRING" id="2756.BFR44_03330"/>
<evidence type="ECO:0000256" key="10">
    <source>
        <dbReference type="RuleBase" id="RU004169"/>
    </source>
</evidence>
<dbReference type="Proteomes" id="UP000243591">
    <property type="component" value="Chromosome"/>
</dbReference>
<feature type="binding site" evidence="8">
    <location>
        <position position="210"/>
    </location>
    <ligand>
        <name>substrate</name>
    </ligand>
</feature>
<feature type="binding site" evidence="8">
    <location>
        <position position="49"/>
    </location>
    <ligand>
        <name>substrate</name>
    </ligand>
</feature>
<keyword evidence="14" id="KW-1185">Reference proteome</keyword>
<sequence>MTIPTKITNQTFLQAARGEVTDHVPVWFMRQAGRSQPEYREIKAKYSLFEITHQPELCAYVTALPVNNYGVDAAVLYKDIMTPLHGIGVDVTIETGIGPVIKSPIKTRQDIDALGSLDPQRDIPYVLDTIKLLTAEMLTVPLIGFSGAPYTLASYLIEGGPSKTHLKTKSFMYQHEDEWHLLMDKLADMVIVYLKAQIEAGVSAVQLFDSWIGDVSLIDYNRYIAPGIKKILAALEDSTAIKIMHGVHATHLLQEWNEMPLDVIGMDWRMSMAAARKQGITKAIQGNMDPAYLTAPWPVLEQELNRVLADGTTAPGYIFNLGHGVFPEANPAVIKQVTAHVQAYKSQNS</sequence>
<dbReference type="HAMAP" id="MF_00218">
    <property type="entry name" value="URO_D"/>
    <property type="match status" value="1"/>
</dbReference>
<feature type="binding site" evidence="8">
    <location>
        <position position="323"/>
    </location>
    <ligand>
        <name>substrate</name>
    </ligand>
</feature>
<evidence type="ECO:0000256" key="6">
    <source>
        <dbReference type="ARBA" id="ARBA00023239"/>
    </source>
</evidence>
<dbReference type="SUPFAM" id="SSF51726">
    <property type="entry name" value="UROD/MetE-like"/>
    <property type="match status" value="1"/>
</dbReference>
<dbReference type="EMBL" id="CP023483">
    <property type="protein sequence ID" value="ATF27176.1"/>
    <property type="molecule type" value="Genomic_DNA"/>
</dbReference>
<evidence type="ECO:0000256" key="5">
    <source>
        <dbReference type="ARBA" id="ARBA00022793"/>
    </source>
</evidence>
<dbReference type="GO" id="GO:0005829">
    <property type="term" value="C:cytosol"/>
    <property type="evidence" value="ECO:0007669"/>
    <property type="project" value="TreeGrafter"/>
</dbReference>
<dbReference type="EC" id="4.1.1.37" evidence="3 8"/>
<comment type="subcellular location">
    <subcellularLocation>
        <location evidence="8">Cytoplasm</location>
    </subcellularLocation>
</comment>
<dbReference type="Gene3D" id="3.20.20.210">
    <property type="match status" value="1"/>
</dbReference>
<dbReference type="FunFam" id="3.20.20.210:FF:000005">
    <property type="entry name" value="Uroporphyrinogen decarboxylase"/>
    <property type="match status" value="1"/>
</dbReference>
<feature type="site" description="Transition state stabilizer" evidence="8">
    <location>
        <position position="79"/>
    </location>
</feature>
<evidence type="ECO:0000313" key="13">
    <source>
        <dbReference type="EMBL" id="ATF27176.1"/>
    </source>
</evidence>
<dbReference type="Pfam" id="PF01208">
    <property type="entry name" value="URO-D"/>
    <property type="match status" value="1"/>
</dbReference>
<comment type="pathway">
    <text evidence="1 8 9">Porphyrin-containing compound metabolism; protoporphyrin-IX biosynthesis; coproporphyrinogen-III from 5-aminolevulinate: step 4/4.</text>
</comment>
<comment type="similarity">
    <text evidence="2 8 10">Belongs to the uroporphyrinogen decarboxylase family.</text>
</comment>
<dbReference type="UniPathway" id="UPA00251">
    <property type="reaction ID" value="UER00321"/>
</dbReference>
<evidence type="ECO:0000256" key="3">
    <source>
        <dbReference type="ARBA" id="ARBA00012288"/>
    </source>
</evidence>
<keyword evidence="5 8" id="KW-0210">Decarboxylase</keyword>
<dbReference type="RefSeq" id="WP_069125420.1">
    <property type="nucleotide sequence ID" value="NZ_CBCPHX010000001.1"/>
</dbReference>
<feature type="binding site" evidence="8">
    <location>
        <position position="79"/>
    </location>
    <ligand>
        <name>substrate</name>
    </ligand>
</feature>
<dbReference type="KEGG" id="bths:CNY62_12785"/>